<accession>A0A839ZAC0</accession>
<dbReference type="EC" id="7.2.2.11" evidence="11"/>
<evidence type="ECO:0000256" key="4">
    <source>
        <dbReference type="ARBA" id="ARBA00022475"/>
    </source>
</evidence>
<dbReference type="AlphaFoldDB" id="A0A839ZAC0"/>
<comment type="subunit">
    <text evidence="10">The complex is composed of two ATP-binding proteins (NikD and NikE), two transmembrane proteins (NikB and NikC) and a solute-binding protein (NikA).</text>
</comment>
<evidence type="ECO:0000256" key="12">
    <source>
        <dbReference type="ARBA" id="ARBA00044143"/>
    </source>
</evidence>
<dbReference type="GO" id="GO:0005886">
    <property type="term" value="C:plasma membrane"/>
    <property type="evidence" value="ECO:0007669"/>
    <property type="project" value="UniProtKB-SubCell"/>
</dbReference>
<evidence type="ECO:0000256" key="1">
    <source>
        <dbReference type="ARBA" id="ARBA00004417"/>
    </source>
</evidence>
<dbReference type="InterPro" id="IPR017871">
    <property type="entry name" value="ABC_transporter-like_CS"/>
</dbReference>
<dbReference type="EMBL" id="JACICD010000004">
    <property type="protein sequence ID" value="MBB3771648.1"/>
    <property type="molecule type" value="Genomic_DNA"/>
</dbReference>
<evidence type="ECO:0000256" key="3">
    <source>
        <dbReference type="ARBA" id="ARBA00022448"/>
    </source>
</evidence>
<proteinExistence type="inferred from homology"/>
<dbReference type="SUPFAM" id="SSF52540">
    <property type="entry name" value="P-loop containing nucleoside triphosphate hydrolases"/>
    <property type="match status" value="1"/>
</dbReference>
<keyword evidence="8" id="KW-0406">Ion transport</keyword>
<evidence type="ECO:0000259" key="14">
    <source>
        <dbReference type="PROSITE" id="PS50893"/>
    </source>
</evidence>
<evidence type="ECO:0000256" key="10">
    <source>
        <dbReference type="ARBA" id="ARBA00038669"/>
    </source>
</evidence>
<dbReference type="InterPro" id="IPR003439">
    <property type="entry name" value="ABC_transporter-like_ATP-bd"/>
</dbReference>
<evidence type="ECO:0000313" key="16">
    <source>
        <dbReference type="Proteomes" id="UP000533469"/>
    </source>
</evidence>
<evidence type="ECO:0000313" key="15">
    <source>
        <dbReference type="EMBL" id="MBB3771648.1"/>
    </source>
</evidence>
<reference evidence="15 16" key="1">
    <citation type="submission" date="2020-08" db="EMBL/GenBank/DDBJ databases">
        <title>Genomic Encyclopedia of Type Strains, Phase IV (KMG-IV): sequencing the most valuable type-strain genomes for metagenomic binning, comparative biology and taxonomic classification.</title>
        <authorList>
            <person name="Goeker M."/>
        </authorList>
    </citation>
    <scope>NUCLEOTIDE SEQUENCE [LARGE SCALE GENOMIC DNA]</scope>
    <source>
        <strain evidence="15 16">DSM 5895</strain>
    </source>
</reference>
<dbReference type="PROSITE" id="PS00211">
    <property type="entry name" value="ABC_TRANSPORTER_1"/>
    <property type="match status" value="1"/>
</dbReference>
<evidence type="ECO:0000256" key="8">
    <source>
        <dbReference type="ARBA" id="ARBA00023065"/>
    </source>
</evidence>
<evidence type="ECO:0000256" key="5">
    <source>
        <dbReference type="ARBA" id="ARBA00022741"/>
    </source>
</evidence>
<evidence type="ECO:0000256" key="13">
    <source>
        <dbReference type="ARBA" id="ARBA00048610"/>
    </source>
</evidence>
<dbReference type="CDD" id="cd03257">
    <property type="entry name" value="ABC_NikE_OppD_transporters"/>
    <property type="match status" value="1"/>
</dbReference>
<dbReference type="RefSeq" id="WP_425485803.1">
    <property type="nucleotide sequence ID" value="NZ_JACICD010000004.1"/>
</dbReference>
<keyword evidence="9" id="KW-0472">Membrane</keyword>
<dbReference type="PROSITE" id="PS50893">
    <property type="entry name" value="ABC_TRANSPORTER_2"/>
    <property type="match status" value="1"/>
</dbReference>
<dbReference type="SMART" id="SM00382">
    <property type="entry name" value="AAA"/>
    <property type="match status" value="1"/>
</dbReference>
<evidence type="ECO:0000256" key="6">
    <source>
        <dbReference type="ARBA" id="ARBA00022840"/>
    </source>
</evidence>
<keyword evidence="5" id="KW-0547">Nucleotide-binding</keyword>
<dbReference type="Proteomes" id="UP000533469">
    <property type="component" value="Unassembled WGS sequence"/>
</dbReference>
<dbReference type="PANTHER" id="PTHR43297:SF13">
    <property type="entry name" value="NICKEL ABC TRANSPORTER, ATP-BINDING PROTEIN"/>
    <property type="match status" value="1"/>
</dbReference>
<feature type="domain" description="ABC transporter" evidence="14">
    <location>
        <begin position="13"/>
        <end position="250"/>
    </location>
</feature>
<dbReference type="InterPro" id="IPR027417">
    <property type="entry name" value="P-loop_NTPase"/>
</dbReference>
<dbReference type="PANTHER" id="PTHR43297">
    <property type="entry name" value="OLIGOPEPTIDE TRANSPORT ATP-BINDING PROTEIN APPD"/>
    <property type="match status" value="1"/>
</dbReference>
<evidence type="ECO:0000256" key="11">
    <source>
        <dbReference type="ARBA" id="ARBA00039098"/>
    </source>
</evidence>
<protein>
    <recommendedName>
        <fullName evidence="12">Nickel import system ATP-binding protein NikD</fullName>
        <ecNumber evidence="11">7.2.2.11</ecNumber>
    </recommendedName>
</protein>
<dbReference type="Pfam" id="PF00005">
    <property type="entry name" value="ABC_tran"/>
    <property type="match status" value="1"/>
</dbReference>
<evidence type="ECO:0000256" key="9">
    <source>
        <dbReference type="ARBA" id="ARBA00023136"/>
    </source>
</evidence>
<sequence>MIPPRADASLCRLRGLGVRYAGSAQPALGPIDFDIAAGERLAIIGESGSGKSTLARAIAGLLPAGAALTGTLDWPASGRRPHPGRDLGYVFQDPGQSLNPVLTIGEQVTEGARRHLGLSARAARAHAADLLAQVQLPDPGRLLAAYPHQLSGGQRQRVAIAAAIAAGPAILIADEVTSALDTTVQAAIVALLDALTRDRGMTLIFVTHDMALAAQLADRIAVMGAGRLVEAGRAGDILQRPISAEARRLLDAHIDLDTPPLIGEAAP</sequence>
<comment type="caution">
    <text evidence="15">The sequence shown here is derived from an EMBL/GenBank/DDBJ whole genome shotgun (WGS) entry which is preliminary data.</text>
</comment>
<keyword evidence="16" id="KW-1185">Reference proteome</keyword>
<keyword evidence="7" id="KW-1278">Translocase</keyword>
<keyword evidence="3" id="KW-0813">Transport</keyword>
<dbReference type="GO" id="GO:0005524">
    <property type="term" value="F:ATP binding"/>
    <property type="evidence" value="ECO:0007669"/>
    <property type="project" value="UniProtKB-KW"/>
</dbReference>
<gene>
    <name evidence="15" type="ORF">FHS55_002257</name>
</gene>
<dbReference type="Gene3D" id="3.40.50.300">
    <property type="entry name" value="P-loop containing nucleotide triphosphate hydrolases"/>
    <property type="match status" value="1"/>
</dbReference>
<dbReference type="InterPro" id="IPR003593">
    <property type="entry name" value="AAA+_ATPase"/>
</dbReference>
<keyword evidence="4" id="KW-1003">Cell membrane</keyword>
<evidence type="ECO:0000256" key="2">
    <source>
        <dbReference type="ARBA" id="ARBA00005417"/>
    </source>
</evidence>
<name>A0A839ZAC0_9HYPH</name>
<evidence type="ECO:0000256" key="7">
    <source>
        <dbReference type="ARBA" id="ARBA00022967"/>
    </source>
</evidence>
<organism evidence="15 16">
    <name type="scientific">Ancylobacter tetraedralis</name>
    <dbReference type="NCBI Taxonomy" id="217068"/>
    <lineage>
        <taxon>Bacteria</taxon>
        <taxon>Pseudomonadati</taxon>
        <taxon>Pseudomonadota</taxon>
        <taxon>Alphaproteobacteria</taxon>
        <taxon>Hyphomicrobiales</taxon>
        <taxon>Xanthobacteraceae</taxon>
        <taxon>Ancylobacter</taxon>
    </lineage>
</organism>
<keyword evidence="6 15" id="KW-0067">ATP-binding</keyword>
<dbReference type="GO" id="GO:0015413">
    <property type="term" value="F:ABC-type nickel transporter activity"/>
    <property type="evidence" value="ECO:0007669"/>
    <property type="project" value="UniProtKB-EC"/>
</dbReference>
<comment type="similarity">
    <text evidence="2">Belongs to the ABC transporter superfamily.</text>
</comment>
<dbReference type="GO" id="GO:0016887">
    <property type="term" value="F:ATP hydrolysis activity"/>
    <property type="evidence" value="ECO:0007669"/>
    <property type="project" value="InterPro"/>
</dbReference>
<comment type="catalytic activity">
    <reaction evidence="13">
        <text>Ni(2+)(out) + ATP + H2O = Ni(2+)(in) + ADP + phosphate + H(+)</text>
        <dbReference type="Rhea" id="RHEA:15557"/>
        <dbReference type="ChEBI" id="CHEBI:15377"/>
        <dbReference type="ChEBI" id="CHEBI:15378"/>
        <dbReference type="ChEBI" id="CHEBI:30616"/>
        <dbReference type="ChEBI" id="CHEBI:43474"/>
        <dbReference type="ChEBI" id="CHEBI:49786"/>
        <dbReference type="ChEBI" id="CHEBI:456216"/>
        <dbReference type="EC" id="7.2.2.11"/>
    </reaction>
    <physiologicalReaction direction="left-to-right" evidence="13">
        <dbReference type="Rhea" id="RHEA:15558"/>
    </physiologicalReaction>
</comment>
<dbReference type="InterPro" id="IPR050388">
    <property type="entry name" value="ABC_Ni/Peptide_Import"/>
</dbReference>
<comment type="subcellular location">
    <subcellularLocation>
        <location evidence="1">Cell inner membrane</location>
        <topology evidence="1">Peripheral membrane protein</topology>
    </subcellularLocation>
</comment>